<dbReference type="InterPro" id="IPR016177">
    <property type="entry name" value="DNA-bd_dom_sf"/>
</dbReference>
<name>A0AAV8QN10_ENSVE</name>
<keyword evidence="4" id="KW-0804">Transcription</keyword>
<dbReference type="GO" id="GO:0003677">
    <property type="term" value="F:DNA binding"/>
    <property type="evidence" value="ECO:0007669"/>
    <property type="project" value="UniProtKB-KW"/>
</dbReference>
<feature type="domain" description="AP2/ERF" evidence="7">
    <location>
        <begin position="6"/>
        <end position="71"/>
    </location>
</feature>
<dbReference type="EMBL" id="JAQQAF010000006">
    <property type="protein sequence ID" value="KAJ8477953.1"/>
    <property type="molecule type" value="Genomic_DNA"/>
</dbReference>
<dbReference type="Gene3D" id="3.30.730.10">
    <property type="entry name" value="AP2/ERF domain"/>
    <property type="match status" value="1"/>
</dbReference>
<evidence type="ECO:0000256" key="6">
    <source>
        <dbReference type="ARBA" id="ARBA00037973"/>
    </source>
</evidence>
<accession>A0AAV8QN10</accession>
<keyword evidence="9" id="KW-1185">Reference proteome</keyword>
<dbReference type="AlphaFoldDB" id="A0AAV8QN10"/>
<keyword evidence="3" id="KW-0238">DNA-binding</keyword>
<dbReference type="GO" id="GO:0005634">
    <property type="term" value="C:nucleus"/>
    <property type="evidence" value="ECO:0007669"/>
    <property type="project" value="UniProtKB-SubCell"/>
</dbReference>
<evidence type="ECO:0000256" key="4">
    <source>
        <dbReference type="ARBA" id="ARBA00023163"/>
    </source>
</evidence>
<proteinExistence type="inferred from homology"/>
<comment type="subcellular location">
    <subcellularLocation>
        <location evidence="1">Nucleus</location>
    </subcellularLocation>
</comment>
<reference evidence="8 9" key="1">
    <citation type="submission" date="2022-12" db="EMBL/GenBank/DDBJ databases">
        <title>Chromosome-scale assembly of the Ensete ventricosum genome.</title>
        <authorList>
            <person name="Dussert Y."/>
            <person name="Stocks J."/>
            <person name="Wendawek A."/>
            <person name="Woldeyes F."/>
            <person name="Nichols R.A."/>
            <person name="Borrell J.S."/>
        </authorList>
    </citation>
    <scope>NUCLEOTIDE SEQUENCE [LARGE SCALE GENOMIC DNA]</scope>
    <source>
        <strain evidence="9">cv. Maze</strain>
        <tissue evidence="8">Seeds</tissue>
    </source>
</reference>
<evidence type="ECO:0000259" key="7">
    <source>
        <dbReference type="PROSITE" id="PS51032"/>
    </source>
</evidence>
<gene>
    <name evidence="8" type="ORF">OPV22_021680</name>
</gene>
<evidence type="ECO:0000256" key="5">
    <source>
        <dbReference type="ARBA" id="ARBA00023242"/>
    </source>
</evidence>
<evidence type="ECO:0000256" key="2">
    <source>
        <dbReference type="ARBA" id="ARBA00023015"/>
    </source>
</evidence>
<sequence>MRYLSFFRGVTRHRWTGRYEAHLWDKNCWHESQNKKGKQGAYDVEEAAAHAYDLAASKVHKDCLELYKDLPSDLMPERSFLPTLDQRTAYIGAIVRKSAAVFSEVGNCSLCCVHEWRNG</sequence>
<keyword evidence="2" id="KW-0805">Transcription regulation</keyword>
<dbReference type="GO" id="GO:0003700">
    <property type="term" value="F:DNA-binding transcription factor activity"/>
    <property type="evidence" value="ECO:0007669"/>
    <property type="project" value="InterPro"/>
</dbReference>
<comment type="caution">
    <text evidence="8">The sequence shown here is derived from an EMBL/GenBank/DDBJ whole genome shotgun (WGS) entry which is preliminary data.</text>
</comment>
<keyword evidence="5" id="KW-0539">Nucleus</keyword>
<dbReference type="PROSITE" id="PS51032">
    <property type="entry name" value="AP2_ERF"/>
    <property type="match status" value="1"/>
</dbReference>
<dbReference type="InterPro" id="IPR001471">
    <property type="entry name" value="AP2/ERF_dom"/>
</dbReference>
<dbReference type="SMART" id="SM00380">
    <property type="entry name" value="AP2"/>
    <property type="match status" value="1"/>
</dbReference>
<evidence type="ECO:0000313" key="9">
    <source>
        <dbReference type="Proteomes" id="UP001222027"/>
    </source>
</evidence>
<dbReference type="PANTHER" id="PTHR32467:SF172">
    <property type="entry name" value="OS09G0423800 PROTEIN"/>
    <property type="match status" value="1"/>
</dbReference>
<dbReference type="SUPFAM" id="SSF54171">
    <property type="entry name" value="DNA-binding domain"/>
    <property type="match status" value="1"/>
</dbReference>
<dbReference type="PANTHER" id="PTHR32467">
    <property type="entry name" value="AP2-LIKE ETHYLENE-RESPONSIVE TRANSCRIPTION FACTOR"/>
    <property type="match status" value="1"/>
</dbReference>
<evidence type="ECO:0000256" key="3">
    <source>
        <dbReference type="ARBA" id="ARBA00023125"/>
    </source>
</evidence>
<evidence type="ECO:0000256" key="1">
    <source>
        <dbReference type="ARBA" id="ARBA00004123"/>
    </source>
</evidence>
<comment type="similarity">
    <text evidence="6">Belongs to the AP2/ERF transcription factor family. AP2 subfamily.</text>
</comment>
<protein>
    <recommendedName>
        <fullName evidence="7">AP2/ERF domain-containing protein</fullName>
    </recommendedName>
</protein>
<organism evidence="8 9">
    <name type="scientific">Ensete ventricosum</name>
    <name type="common">Abyssinian banana</name>
    <name type="synonym">Musa ensete</name>
    <dbReference type="NCBI Taxonomy" id="4639"/>
    <lineage>
        <taxon>Eukaryota</taxon>
        <taxon>Viridiplantae</taxon>
        <taxon>Streptophyta</taxon>
        <taxon>Embryophyta</taxon>
        <taxon>Tracheophyta</taxon>
        <taxon>Spermatophyta</taxon>
        <taxon>Magnoliopsida</taxon>
        <taxon>Liliopsida</taxon>
        <taxon>Zingiberales</taxon>
        <taxon>Musaceae</taxon>
        <taxon>Ensete</taxon>
    </lineage>
</organism>
<evidence type="ECO:0000313" key="8">
    <source>
        <dbReference type="EMBL" id="KAJ8477953.1"/>
    </source>
</evidence>
<dbReference type="InterPro" id="IPR036955">
    <property type="entry name" value="AP2/ERF_dom_sf"/>
</dbReference>
<dbReference type="Proteomes" id="UP001222027">
    <property type="component" value="Unassembled WGS sequence"/>
</dbReference>